<keyword evidence="1" id="KW-1133">Transmembrane helix</keyword>
<reference evidence="2 3" key="1">
    <citation type="submission" date="2023-02" db="EMBL/GenBank/DDBJ databases">
        <title>Dictyobacter halimunensis sp. nov., a new member of the class Ktedonobacteria from forest soil in a geothermal area.</title>
        <authorList>
            <person name="Rachmania M.K."/>
            <person name="Ningsih F."/>
            <person name="Sakai Y."/>
            <person name="Yabe S."/>
            <person name="Yokota A."/>
            <person name="Sjamsuridzal W."/>
        </authorList>
    </citation>
    <scope>NUCLEOTIDE SEQUENCE [LARGE SCALE GENOMIC DNA]</scope>
    <source>
        <strain evidence="2 3">S3.2.2.5</strain>
    </source>
</reference>
<gene>
    <name evidence="2" type="ORF">KDH_23350</name>
</gene>
<accession>A0ABQ6FRT1</accession>
<evidence type="ECO:0000313" key="3">
    <source>
        <dbReference type="Proteomes" id="UP001344906"/>
    </source>
</evidence>
<feature type="transmembrane region" description="Helical" evidence="1">
    <location>
        <begin position="82"/>
        <end position="104"/>
    </location>
</feature>
<keyword evidence="1" id="KW-0812">Transmembrane</keyword>
<comment type="caution">
    <text evidence="2">The sequence shown here is derived from an EMBL/GenBank/DDBJ whole genome shotgun (WGS) entry which is preliminary data.</text>
</comment>
<evidence type="ECO:0000313" key="2">
    <source>
        <dbReference type="EMBL" id="GLV55491.1"/>
    </source>
</evidence>
<protein>
    <submittedName>
        <fullName evidence="2">Uncharacterized protein</fullName>
    </submittedName>
</protein>
<dbReference type="EMBL" id="BSRI01000001">
    <property type="protein sequence ID" value="GLV55491.1"/>
    <property type="molecule type" value="Genomic_DNA"/>
</dbReference>
<proteinExistence type="predicted"/>
<keyword evidence="1" id="KW-0472">Membrane</keyword>
<evidence type="ECO:0000256" key="1">
    <source>
        <dbReference type="SAM" id="Phobius"/>
    </source>
</evidence>
<keyword evidence="3" id="KW-1185">Reference proteome</keyword>
<dbReference type="Proteomes" id="UP001344906">
    <property type="component" value="Unassembled WGS sequence"/>
</dbReference>
<sequence>MQTTMKTSEITPQSALRHRRIAPATEEIRFVQPRASLTRAGQEPHTTGGPPAVTVNKLTKTRQLPQPQPRGLMSDMHWSLPAGLAMLAMVLIFWLGQMAINWSVTTYDDMRYGRPRTVQADAFVGHESGQAPSHFIALNDHGRIEIIEFPSGDPAHSRIFMGPQIWGTNADLVPINISFVPSTTDSKLKDMQISFQNTHILFHNEKGTFVMQSR</sequence>
<dbReference type="RefSeq" id="WP_338249875.1">
    <property type="nucleotide sequence ID" value="NZ_BSRI01000001.1"/>
</dbReference>
<organism evidence="2 3">
    <name type="scientific">Dictyobacter halimunensis</name>
    <dbReference type="NCBI Taxonomy" id="3026934"/>
    <lineage>
        <taxon>Bacteria</taxon>
        <taxon>Bacillati</taxon>
        <taxon>Chloroflexota</taxon>
        <taxon>Ktedonobacteria</taxon>
        <taxon>Ktedonobacterales</taxon>
        <taxon>Dictyobacteraceae</taxon>
        <taxon>Dictyobacter</taxon>
    </lineage>
</organism>
<name>A0ABQ6FRT1_9CHLR</name>